<evidence type="ECO:0000313" key="2">
    <source>
        <dbReference type="Proteomes" id="UP000019804"/>
    </source>
</evidence>
<dbReference type="EMBL" id="KK088434">
    <property type="protein sequence ID" value="EYE92845.1"/>
    <property type="molecule type" value="Genomic_DNA"/>
</dbReference>
<accession>A0A017S9H4</accession>
<dbReference type="HOGENOM" id="CLU_1686182_0_0_1"/>
<reference evidence="2" key="1">
    <citation type="journal article" date="2014" name="Nat. Commun.">
        <title>Genomic adaptations of the halophilic Dead Sea filamentous fungus Eurotium rubrum.</title>
        <authorList>
            <person name="Kis-Papo T."/>
            <person name="Weig A.R."/>
            <person name="Riley R."/>
            <person name="Persoh D."/>
            <person name="Salamov A."/>
            <person name="Sun H."/>
            <person name="Lipzen A."/>
            <person name="Wasser S.P."/>
            <person name="Rambold G."/>
            <person name="Grigoriev I.V."/>
            <person name="Nevo E."/>
        </authorList>
    </citation>
    <scope>NUCLEOTIDE SEQUENCE [LARGE SCALE GENOMIC DNA]</scope>
    <source>
        <strain evidence="2">CBS 135680</strain>
    </source>
</reference>
<gene>
    <name evidence="1" type="ORF">EURHEDRAFT_414799</name>
</gene>
<dbReference type="RefSeq" id="XP_040636533.1">
    <property type="nucleotide sequence ID" value="XM_040782532.1"/>
</dbReference>
<name>A0A017S9H4_ASPRC</name>
<organism evidence="1 2">
    <name type="scientific">Aspergillus ruber (strain CBS 135680)</name>
    <dbReference type="NCBI Taxonomy" id="1388766"/>
    <lineage>
        <taxon>Eukaryota</taxon>
        <taxon>Fungi</taxon>
        <taxon>Dikarya</taxon>
        <taxon>Ascomycota</taxon>
        <taxon>Pezizomycotina</taxon>
        <taxon>Eurotiomycetes</taxon>
        <taxon>Eurotiomycetidae</taxon>
        <taxon>Eurotiales</taxon>
        <taxon>Aspergillaceae</taxon>
        <taxon>Aspergillus</taxon>
        <taxon>Aspergillus subgen. Aspergillus</taxon>
    </lineage>
</organism>
<proteinExistence type="predicted"/>
<dbReference type="AlphaFoldDB" id="A0A017S9H4"/>
<keyword evidence="2" id="KW-1185">Reference proteome</keyword>
<evidence type="ECO:0000313" key="1">
    <source>
        <dbReference type="EMBL" id="EYE92845.1"/>
    </source>
</evidence>
<dbReference type="Proteomes" id="UP000019804">
    <property type="component" value="Unassembled WGS sequence"/>
</dbReference>
<dbReference type="OrthoDB" id="76567at2759"/>
<dbReference type="GeneID" id="63697656"/>
<sequence length="156" mass="17725">MRLYHFNAYLHDMLPRRAPSCLKKKKNPYQREKQFLEIFDQAYDNLRNGAVNASEYLLFKSAKKSSPGISCTTVNHKPPVIMMGRWKLQDDRPYRIQQVTAYRGKNNGVYLQGGLAIEFDIVFLHNTSIPGRGTFSSRRGKLVVAGVSDALLSTVS</sequence>
<protein>
    <submittedName>
        <fullName evidence="1">Uncharacterized protein</fullName>
    </submittedName>
</protein>